<gene>
    <name evidence="9" type="ORF">V6E02_08120</name>
</gene>
<evidence type="ECO:0000256" key="5">
    <source>
        <dbReference type="ARBA" id="ARBA00023204"/>
    </source>
</evidence>
<dbReference type="PANTHER" id="PTHR33516:SF2">
    <property type="entry name" value="LEXA REPRESSOR-RELATED"/>
    <property type="match status" value="1"/>
</dbReference>
<comment type="caution">
    <text evidence="9">The sequence shown here is derived from an EMBL/GenBank/DDBJ whole genome shotgun (WGS) entry which is preliminary data.</text>
</comment>
<dbReference type="InterPro" id="IPR050077">
    <property type="entry name" value="LexA_repressor"/>
</dbReference>
<evidence type="ECO:0000313" key="10">
    <source>
        <dbReference type="Proteomes" id="UP001482231"/>
    </source>
</evidence>
<evidence type="ECO:0000313" key="9">
    <source>
        <dbReference type="EMBL" id="MEO1767176.1"/>
    </source>
</evidence>
<evidence type="ECO:0000256" key="7">
    <source>
        <dbReference type="RuleBase" id="RU003991"/>
    </source>
</evidence>
<dbReference type="PRINTS" id="PR00726">
    <property type="entry name" value="LEXASERPTASE"/>
</dbReference>
<dbReference type="Gene3D" id="2.10.109.10">
    <property type="entry name" value="Umud Fragment, subunit A"/>
    <property type="match status" value="1"/>
</dbReference>
<feature type="domain" description="Peptidase S24/S26A/S26B/S26C" evidence="8">
    <location>
        <begin position="74"/>
        <end position="184"/>
    </location>
</feature>
<name>A0ABV0EET5_9BURK</name>
<keyword evidence="4 7" id="KW-0068">Autocatalytic cleavage</keyword>
<dbReference type="InterPro" id="IPR036286">
    <property type="entry name" value="LexA/Signal_pep-like_sf"/>
</dbReference>
<dbReference type="PANTHER" id="PTHR33516">
    <property type="entry name" value="LEXA REPRESSOR"/>
    <property type="match status" value="1"/>
</dbReference>
<dbReference type="InterPro" id="IPR036388">
    <property type="entry name" value="WH-like_DNA-bd_sf"/>
</dbReference>
<evidence type="ECO:0000256" key="3">
    <source>
        <dbReference type="ARBA" id="ARBA00022801"/>
    </source>
</evidence>
<evidence type="ECO:0000259" key="8">
    <source>
        <dbReference type="Pfam" id="PF00717"/>
    </source>
</evidence>
<dbReference type="InterPro" id="IPR006197">
    <property type="entry name" value="Peptidase_S24_LexA"/>
</dbReference>
<keyword evidence="2" id="KW-0227">DNA damage</keyword>
<dbReference type="InterPro" id="IPR015927">
    <property type="entry name" value="Peptidase_S24_S26A/B/C"/>
</dbReference>
<evidence type="ECO:0000256" key="1">
    <source>
        <dbReference type="ARBA" id="ARBA00007484"/>
    </source>
</evidence>
<dbReference type="Proteomes" id="UP001482231">
    <property type="component" value="Unassembled WGS sequence"/>
</dbReference>
<keyword evidence="10" id="KW-1185">Reference proteome</keyword>
<dbReference type="SUPFAM" id="SSF51306">
    <property type="entry name" value="LexA/Signal peptidase"/>
    <property type="match status" value="1"/>
</dbReference>
<sequence length="191" mass="20996">MADDADYLAKLQDFYARHRVLPAYSTMGELLGLRSKSSVAALVGRLKLAGYLETAPDRRLKPTARFFERPRVDGVRAGRPHPAGEGGSEALTLDEYLIERPSRTVLIPVKGDSMIDAGIRDGDIVVVERKPTAEVGDIVVAVVDNEFTLKYLDKDRQGFLLRAANPAYAPIRPAGSLEIYGVVVGLVRKYR</sequence>
<organism evidence="9 10">
    <name type="scientific">Thiobacter aerophilum</name>
    <dbReference type="NCBI Taxonomy" id="3121275"/>
    <lineage>
        <taxon>Bacteria</taxon>
        <taxon>Pseudomonadati</taxon>
        <taxon>Pseudomonadota</taxon>
        <taxon>Betaproteobacteria</taxon>
        <taxon>Burkholderiales</taxon>
        <taxon>Thiobacteraceae</taxon>
        <taxon>Thiobacter</taxon>
    </lineage>
</organism>
<accession>A0ABV0EET5</accession>
<protein>
    <submittedName>
        <fullName evidence="9">S24 family peptidase</fullName>
    </submittedName>
</protein>
<dbReference type="RefSeq" id="WP_347308286.1">
    <property type="nucleotide sequence ID" value="NZ_JBAJEX010000005.1"/>
</dbReference>
<evidence type="ECO:0000256" key="6">
    <source>
        <dbReference type="ARBA" id="ARBA00023236"/>
    </source>
</evidence>
<dbReference type="Gene3D" id="1.10.10.10">
    <property type="entry name" value="Winged helix-like DNA-binding domain superfamily/Winged helix DNA-binding domain"/>
    <property type="match status" value="1"/>
</dbReference>
<dbReference type="InterPro" id="IPR039418">
    <property type="entry name" value="LexA-like"/>
</dbReference>
<dbReference type="CDD" id="cd06529">
    <property type="entry name" value="S24_LexA-like"/>
    <property type="match status" value="1"/>
</dbReference>
<keyword evidence="5" id="KW-0234">DNA repair</keyword>
<keyword evidence="3 7" id="KW-0378">Hydrolase</keyword>
<reference evidence="9 10" key="1">
    <citation type="submission" date="2024-02" db="EMBL/GenBank/DDBJ databases">
        <title>New thermophilic sulfur-oxidizing bacteria from a hot springs of the Uzon caldera (Kamchatka, Russia).</title>
        <authorList>
            <person name="Dukat A.M."/>
            <person name="Elcheninov A.G."/>
            <person name="Frolov E.N."/>
        </authorList>
    </citation>
    <scope>NUCLEOTIDE SEQUENCE [LARGE SCALE GENOMIC DNA]</scope>
    <source>
        <strain evidence="9 10">AK1</strain>
    </source>
</reference>
<proteinExistence type="inferred from homology"/>
<evidence type="ECO:0000256" key="4">
    <source>
        <dbReference type="ARBA" id="ARBA00022813"/>
    </source>
</evidence>
<comment type="similarity">
    <text evidence="1 7">Belongs to the peptidase S24 family.</text>
</comment>
<dbReference type="Pfam" id="PF00717">
    <property type="entry name" value="Peptidase_S24"/>
    <property type="match status" value="1"/>
</dbReference>
<dbReference type="EMBL" id="JBAJEX010000005">
    <property type="protein sequence ID" value="MEO1767176.1"/>
    <property type="molecule type" value="Genomic_DNA"/>
</dbReference>
<keyword evidence="6" id="KW-0742">SOS response</keyword>
<evidence type="ECO:0000256" key="2">
    <source>
        <dbReference type="ARBA" id="ARBA00022763"/>
    </source>
</evidence>